<dbReference type="EMBL" id="CADCWM010001154">
    <property type="protein sequence ID" value="CAA9589116.1"/>
    <property type="molecule type" value="Genomic_DNA"/>
</dbReference>
<organism evidence="1">
    <name type="scientific">uncultured Thermomicrobiales bacterium</name>
    <dbReference type="NCBI Taxonomy" id="1645740"/>
    <lineage>
        <taxon>Bacteria</taxon>
        <taxon>Pseudomonadati</taxon>
        <taxon>Thermomicrobiota</taxon>
        <taxon>Thermomicrobia</taxon>
        <taxon>Thermomicrobiales</taxon>
        <taxon>environmental samples</taxon>
    </lineage>
</organism>
<evidence type="ECO:0000313" key="1">
    <source>
        <dbReference type="EMBL" id="CAA9589116.1"/>
    </source>
</evidence>
<reference evidence="1" key="1">
    <citation type="submission" date="2020-02" db="EMBL/GenBank/DDBJ databases">
        <authorList>
            <person name="Meier V. D."/>
        </authorList>
    </citation>
    <scope>NUCLEOTIDE SEQUENCE</scope>
    <source>
        <strain evidence="1">AVDCRST_MAG88</strain>
    </source>
</reference>
<dbReference type="AlphaFoldDB" id="A0A6J4VUZ2"/>
<gene>
    <name evidence="1" type="ORF">AVDCRST_MAG88-4515</name>
</gene>
<proteinExistence type="predicted"/>
<sequence length="35" mass="3749">RHRPGLRLRGVPRLPVGGGAALPARAARVRRRGPV</sequence>
<feature type="non-terminal residue" evidence="1">
    <location>
        <position position="1"/>
    </location>
</feature>
<name>A0A6J4VUZ2_9BACT</name>
<feature type="non-terminal residue" evidence="1">
    <location>
        <position position="35"/>
    </location>
</feature>
<accession>A0A6J4VUZ2</accession>
<protein>
    <submittedName>
        <fullName evidence="1">Uncharacterized protein</fullName>
    </submittedName>
</protein>